<dbReference type="Pfam" id="PF23598">
    <property type="entry name" value="LRR_14"/>
    <property type="match status" value="1"/>
</dbReference>
<sequence length="526" mass="59617">MLEYGVKLELEHYSCIVDLLGRAFIEMMLIYPSAIIWGSLLSSCRLHAKNVISSSPYCQPYLTAIFSQLLWRTEDVKIGVQDLLACTLHLVLIAYLHTHKVPFRATDCLQLSCLLPLTELANKKSEELRIVDCGELKALFNGVSLQHLASIRHLEISGCPLLVSLSNEDVGLPTKLEYLTIDGCHNLEKLPQGLYNLMFLRELKIRGCKSLVSIPEGMIHNSMPLTHLVISECHSLTSFPRGGLPTTLKYLGIYDCINLESLPEDLKNLTSLSSLTINKCPCLVSFAEGGLPSMLDYLRIDDCMNVRSLLKDLYSLTCLNHLKIWNCPSLVSFSEEEIPTTTILREVSIYNCKNLGSLPNWMYNLTSLQKLTLNHCPSLVSFPERKLPINLEYLEIINCKNLEPLFEWGLHKLTSLRHLEIGGYTDVVSFPEWLLPTTITRIILNDMPNLESLPKDLHNLTSLEELHIYQCYKLASLPEKGLPTMLLHLSIQYCPMLIQRCMKKIGADWNKIAYIPQIEIDGKYIV</sequence>
<dbReference type="Gene3D" id="3.80.10.10">
    <property type="entry name" value="Ribonuclease Inhibitor"/>
    <property type="match status" value="4"/>
</dbReference>
<dbReference type="InterPro" id="IPR032675">
    <property type="entry name" value="LRR_dom_sf"/>
</dbReference>
<keyword evidence="4" id="KW-1185">Reference proteome</keyword>
<dbReference type="InterPro" id="IPR055414">
    <property type="entry name" value="LRR_R13L4/SHOC2-like"/>
</dbReference>
<reference evidence="3 4" key="1">
    <citation type="submission" date="2020-04" db="EMBL/GenBank/DDBJ databases">
        <title>Plant Genome Project.</title>
        <authorList>
            <person name="Zhang R.-G."/>
        </authorList>
    </citation>
    <scope>NUCLEOTIDE SEQUENCE [LARGE SCALE GENOMIC DNA]</scope>
    <source>
        <strain evidence="3">YNK0</strain>
        <tissue evidence="3">Leaf</tissue>
    </source>
</reference>
<gene>
    <name evidence="3" type="ORF">HHK36_019600</name>
</gene>
<dbReference type="PANTHER" id="PTHR36766">
    <property type="entry name" value="PLANT BROAD-SPECTRUM MILDEW RESISTANCE PROTEIN RPW8"/>
    <property type="match status" value="1"/>
</dbReference>
<keyword evidence="1" id="KW-0677">Repeat</keyword>
<dbReference type="EMBL" id="JABCRI010000013">
    <property type="protein sequence ID" value="KAF8395650.1"/>
    <property type="molecule type" value="Genomic_DNA"/>
</dbReference>
<comment type="caution">
    <text evidence="3">The sequence shown here is derived from an EMBL/GenBank/DDBJ whole genome shotgun (WGS) entry which is preliminary data.</text>
</comment>
<evidence type="ECO:0000259" key="2">
    <source>
        <dbReference type="Pfam" id="PF23598"/>
    </source>
</evidence>
<proteinExistence type="predicted"/>
<evidence type="ECO:0000313" key="4">
    <source>
        <dbReference type="Proteomes" id="UP000655225"/>
    </source>
</evidence>
<dbReference type="AlphaFoldDB" id="A0A834YXM8"/>
<feature type="domain" description="Disease resistance R13L4/SHOC-2-like LRR" evidence="2">
    <location>
        <begin position="144"/>
        <end position="373"/>
    </location>
</feature>
<dbReference type="SUPFAM" id="SSF52058">
    <property type="entry name" value="L domain-like"/>
    <property type="match status" value="1"/>
</dbReference>
<organism evidence="3 4">
    <name type="scientific">Tetracentron sinense</name>
    <name type="common">Spur-leaf</name>
    <dbReference type="NCBI Taxonomy" id="13715"/>
    <lineage>
        <taxon>Eukaryota</taxon>
        <taxon>Viridiplantae</taxon>
        <taxon>Streptophyta</taxon>
        <taxon>Embryophyta</taxon>
        <taxon>Tracheophyta</taxon>
        <taxon>Spermatophyta</taxon>
        <taxon>Magnoliopsida</taxon>
        <taxon>Trochodendrales</taxon>
        <taxon>Trochodendraceae</taxon>
        <taxon>Tetracentron</taxon>
    </lineage>
</organism>
<dbReference type="OrthoDB" id="1928346at2759"/>
<dbReference type="Proteomes" id="UP000655225">
    <property type="component" value="Unassembled WGS sequence"/>
</dbReference>
<protein>
    <recommendedName>
        <fullName evidence="2">Disease resistance R13L4/SHOC-2-like LRR domain-containing protein</fullName>
    </recommendedName>
</protein>
<evidence type="ECO:0000256" key="1">
    <source>
        <dbReference type="ARBA" id="ARBA00022737"/>
    </source>
</evidence>
<dbReference type="PANTHER" id="PTHR36766:SF40">
    <property type="entry name" value="DISEASE RESISTANCE PROTEIN RGA3"/>
    <property type="match status" value="1"/>
</dbReference>
<dbReference type="OMA" id="CHEIRYF"/>
<evidence type="ECO:0000313" key="3">
    <source>
        <dbReference type="EMBL" id="KAF8395650.1"/>
    </source>
</evidence>
<name>A0A834YXM8_TETSI</name>
<accession>A0A834YXM8</accession>